<dbReference type="AlphaFoldDB" id="A0A3R1AID4"/>
<dbReference type="Pfam" id="PF04365">
    <property type="entry name" value="BrnT_toxin"/>
    <property type="match status" value="1"/>
</dbReference>
<gene>
    <name evidence="1" type="ORF">D7N80_24875</name>
</gene>
<organism evidence="1">
    <name type="scientific">Salmonella enterica I</name>
    <dbReference type="NCBI Taxonomy" id="59201"/>
    <lineage>
        <taxon>Bacteria</taxon>
        <taxon>Pseudomonadati</taxon>
        <taxon>Pseudomonadota</taxon>
        <taxon>Gammaproteobacteria</taxon>
        <taxon>Enterobacterales</taxon>
        <taxon>Enterobacteriaceae</taxon>
        <taxon>Salmonella</taxon>
    </lineage>
</organism>
<proteinExistence type="predicted"/>
<protein>
    <submittedName>
        <fullName evidence="1">BrnT family toxin</fullName>
    </submittedName>
</protein>
<name>A0A3R1AID4_SALET</name>
<dbReference type="EMBL" id="RVVJ01000042">
    <property type="protein sequence ID" value="MML56456.1"/>
    <property type="molecule type" value="Genomic_DNA"/>
</dbReference>
<evidence type="ECO:0000313" key="1">
    <source>
        <dbReference type="EMBL" id="MML56456.1"/>
    </source>
</evidence>
<dbReference type="InterPro" id="IPR038573">
    <property type="entry name" value="BrnT_sf"/>
</dbReference>
<dbReference type="Gene3D" id="3.10.450.530">
    <property type="entry name" value="Ribonuclease toxin, BrnT, of type II toxin-antitoxin system"/>
    <property type="match status" value="1"/>
</dbReference>
<reference evidence="1" key="1">
    <citation type="submission" date="2018-09" db="EMBL/GenBank/DDBJ databases">
        <authorList>
            <person name="Ashton P.M."/>
            <person name="Dallman T."/>
            <person name="Nair S."/>
            <person name="De Pinna E."/>
            <person name="Peters T."/>
            <person name="Grant K."/>
        </authorList>
    </citation>
    <scope>NUCLEOTIDE SEQUENCE [LARGE SCALE GENOMIC DNA]</scope>
    <source>
        <strain evidence="1">598938</strain>
    </source>
</reference>
<dbReference type="Proteomes" id="UP000885348">
    <property type="component" value="Unassembled WGS sequence"/>
</dbReference>
<sequence>MKITFDPHKDAINQCKHGVSLAEAESFEWESSIIGMDTRRDYGEERFIAFGYLNNRIYCVVFTDRDNDERRIISLRKANRREIKRHVET</sequence>
<accession>A0A3R1AID4</accession>
<comment type="caution">
    <text evidence="1">The sequence shown here is derived from an EMBL/GenBank/DDBJ whole genome shotgun (WGS) entry which is preliminary data.</text>
</comment>
<dbReference type="InterPro" id="IPR007460">
    <property type="entry name" value="BrnT_toxin"/>
</dbReference>